<name>A0A9P7YDW6_9HELO</name>
<organism evidence="2 3">
    <name type="scientific">Amylocarpus encephaloides</name>
    <dbReference type="NCBI Taxonomy" id="45428"/>
    <lineage>
        <taxon>Eukaryota</taxon>
        <taxon>Fungi</taxon>
        <taxon>Dikarya</taxon>
        <taxon>Ascomycota</taxon>
        <taxon>Pezizomycotina</taxon>
        <taxon>Leotiomycetes</taxon>
        <taxon>Helotiales</taxon>
        <taxon>Helotiales incertae sedis</taxon>
        <taxon>Amylocarpus</taxon>
    </lineage>
</organism>
<evidence type="ECO:0000313" key="2">
    <source>
        <dbReference type="EMBL" id="KAG9231879.1"/>
    </source>
</evidence>
<accession>A0A9P7YDW6</accession>
<feature type="region of interest" description="Disordered" evidence="1">
    <location>
        <begin position="88"/>
        <end position="112"/>
    </location>
</feature>
<evidence type="ECO:0000313" key="3">
    <source>
        <dbReference type="Proteomes" id="UP000824998"/>
    </source>
</evidence>
<sequence>MDLNWGPEEPSQRFARSDSGTIGLRRVRTSPHTARLNAIMEVQPYAIGFNPLSSGSINVGDFPTISKRSGARYSSQSALAQIMARDDELPPRLSPSPLSQVDNNDRLSPAGEDTGRDWHLLLQERQELKELPKDFKLNPDFSIIDKEPMLTVTKLTTVMSVWLILKQMIQNIIHSCVPELLVLKRLLGLCQFDTCDSFKSQSTSKSTSDHMILTIHLPKKLPANSVMDPFVIDIPTGDPVEDEETTRQGICMAVHTHNFKEERIIMHPFLDSMKTKQPYNAKSCAAPGDFFAMLQSDAQAHGVDFSMDGIHDNVGTEANPIDLNVSNENLKGGMGRHGRKETIAALKKTTEEAKAKEAATVKEKGVLKSALLMHRFAEY</sequence>
<dbReference type="EMBL" id="MU251576">
    <property type="protein sequence ID" value="KAG9231879.1"/>
    <property type="molecule type" value="Genomic_DNA"/>
</dbReference>
<protein>
    <submittedName>
        <fullName evidence="2">Uncharacterized protein</fullName>
    </submittedName>
</protein>
<evidence type="ECO:0000256" key="1">
    <source>
        <dbReference type="SAM" id="MobiDB-lite"/>
    </source>
</evidence>
<feature type="region of interest" description="Disordered" evidence="1">
    <location>
        <begin position="1"/>
        <end position="20"/>
    </location>
</feature>
<dbReference type="AlphaFoldDB" id="A0A9P7YDW6"/>
<comment type="caution">
    <text evidence="2">The sequence shown here is derived from an EMBL/GenBank/DDBJ whole genome shotgun (WGS) entry which is preliminary data.</text>
</comment>
<gene>
    <name evidence="2" type="ORF">BJ875DRAFT_497950</name>
</gene>
<proteinExistence type="predicted"/>
<keyword evidence="3" id="KW-1185">Reference proteome</keyword>
<dbReference type="Proteomes" id="UP000824998">
    <property type="component" value="Unassembled WGS sequence"/>
</dbReference>
<reference evidence="2" key="1">
    <citation type="journal article" date="2021" name="IMA Fungus">
        <title>Genomic characterization of three marine fungi, including Emericellopsis atlantica sp. nov. with signatures of a generalist lifestyle and marine biomass degradation.</title>
        <authorList>
            <person name="Hagestad O.C."/>
            <person name="Hou L."/>
            <person name="Andersen J.H."/>
            <person name="Hansen E.H."/>
            <person name="Altermark B."/>
            <person name="Li C."/>
            <person name="Kuhnert E."/>
            <person name="Cox R.J."/>
            <person name="Crous P.W."/>
            <person name="Spatafora J.W."/>
            <person name="Lail K."/>
            <person name="Amirebrahimi M."/>
            <person name="Lipzen A."/>
            <person name="Pangilinan J."/>
            <person name="Andreopoulos W."/>
            <person name="Hayes R.D."/>
            <person name="Ng V."/>
            <person name="Grigoriev I.V."/>
            <person name="Jackson S.A."/>
            <person name="Sutton T.D.S."/>
            <person name="Dobson A.D.W."/>
            <person name="Rama T."/>
        </authorList>
    </citation>
    <scope>NUCLEOTIDE SEQUENCE</scope>
    <source>
        <strain evidence="2">TRa018bII</strain>
    </source>
</reference>